<proteinExistence type="predicted"/>
<organism evidence="1 2">
    <name type="scientific">Favolaschia claudopus</name>
    <dbReference type="NCBI Taxonomy" id="2862362"/>
    <lineage>
        <taxon>Eukaryota</taxon>
        <taxon>Fungi</taxon>
        <taxon>Dikarya</taxon>
        <taxon>Basidiomycota</taxon>
        <taxon>Agaricomycotina</taxon>
        <taxon>Agaricomycetes</taxon>
        <taxon>Agaricomycetidae</taxon>
        <taxon>Agaricales</taxon>
        <taxon>Marasmiineae</taxon>
        <taxon>Mycenaceae</taxon>
        <taxon>Favolaschia</taxon>
    </lineage>
</organism>
<evidence type="ECO:0000313" key="1">
    <source>
        <dbReference type="EMBL" id="KAK7001315.1"/>
    </source>
</evidence>
<gene>
    <name evidence="1" type="ORF">R3P38DRAFT_3216885</name>
</gene>
<name>A0AAW0A5J9_9AGAR</name>
<evidence type="ECO:0000313" key="2">
    <source>
        <dbReference type="Proteomes" id="UP001362999"/>
    </source>
</evidence>
<accession>A0AAW0A5J9</accession>
<keyword evidence="2" id="KW-1185">Reference proteome</keyword>
<comment type="caution">
    <text evidence="1">The sequence shown here is derived from an EMBL/GenBank/DDBJ whole genome shotgun (WGS) entry which is preliminary data.</text>
</comment>
<protein>
    <submittedName>
        <fullName evidence="1">Uncharacterized protein</fullName>
    </submittedName>
</protein>
<dbReference type="Proteomes" id="UP001362999">
    <property type="component" value="Unassembled WGS sequence"/>
</dbReference>
<reference evidence="1 2" key="1">
    <citation type="journal article" date="2024" name="J Genomics">
        <title>Draft genome sequencing and assembly of Favolaschia claudopus CIRM-BRFM 2984 isolated from oak limbs.</title>
        <authorList>
            <person name="Navarro D."/>
            <person name="Drula E."/>
            <person name="Chaduli D."/>
            <person name="Cazenave R."/>
            <person name="Ahrendt S."/>
            <person name="Wang J."/>
            <person name="Lipzen A."/>
            <person name="Daum C."/>
            <person name="Barry K."/>
            <person name="Grigoriev I.V."/>
            <person name="Favel A."/>
            <person name="Rosso M.N."/>
            <person name="Martin F."/>
        </authorList>
    </citation>
    <scope>NUCLEOTIDE SEQUENCE [LARGE SCALE GENOMIC DNA]</scope>
    <source>
        <strain evidence="1 2">CIRM-BRFM 2984</strain>
    </source>
</reference>
<sequence>MSHLLPLKKSAFDLPYELEQEILELSARAHPQYAPQLTLISRYVQTWIEAVIYETVVLGPREFFSKNIRNLHLTSGVLYDRARDLISVCTSLSTLTCWANPLSSRNDSQTALQSPFLRRLSIDASILWPPRTSPVSQLDLTHPVFARLTHLEIVNPPSEFDWAPLLSGLLSCLTHLAFGDLNAAHAATMIDFFCDALVSEEPRLQMLIAVSREEYFLSAVELSGLSQDPRFVCLPSYHHPLGPAQYWQGVAQKEIGFWSDREPRKPS</sequence>
<dbReference type="EMBL" id="JAWWNJ010000083">
    <property type="protein sequence ID" value="KAK7001315.1"/>
    <property type="molecule type" value="Genomic_DNA"/>
</dbReference>
<dbReference type="AlphaFoldDB" id="A0AAW0A5J9"/>